<sequence length="293" mass="32534">MIKSIQRGPPLQMSSLQQGSIDLLLNGCKQEMGISPAASYSKLYCVIAENPDDVNRLLTANNRRNMVINLLHGISIGSWMSAEGNGEQIVKKQTSRLPDSFLLEDWHSPKSHTRRQTEAVLEGKFLKKAERLPELKSLLMRSKGPVSALHKRRKDSSLEDFKVMVCLFMDLGGSHECEVVLKFNSEHKPNPLLLGSEDVQLLKEPVATSSEAPDVANFVSLDDSGALGEDVDCDLGLLSSDTAKANLKDRLRQWKIKNNMQTALNVQVDTVLAQNRQILHLLNALVSKEELVL</sequence>
<gene>
    <name evidence="1" type="ORF">CTOB1V02_LOCUS11227</name>
</gene>
<organism evidence="1">
    <name type="scientific">Cyprideis torosa</name>
    <dbReference type="NCBI Taxonomy" id="163714"/>
    <lineage>
        <taxon>Eukaryota</taxon>
        <taxon>Metazoa</taxon>
        <taxon>Ecdysozoa</taxon>
        <taxon>Arthropoda</taxon>
        <taxon>Crustacea</taxon>
        <taxon>Oligostraca</taxon>
        <taxon>Ostracoda</taxon>
        <taxon>Podocopa</taxon>
        <taxon>Podocopida</taxon>
        <taxon>Cytherocopina</taxon>
        <taxon>Cytheroidea</taxon>
        <taxon>Cytherideidae</taxon>
        <taxon>Cyprideis</taxon>
    </lineage>
</organism>
<name>A0A7R8WKG9_9CRUS</name>
<reference evidence="1" key="1">
    <citation type="submission" date="2020-11" db="EMBL/GenBank/DDBJ databases">
        <authorList>
            <person name="Tran Van P."/>
        </authorList>
    </citation>
    <scope>NUCLEOTIDE SEQUENCE</scope>
</reference>
<dbReference type="EMBL" id="OB666199">
    <property type="protein sequence ID" value="CAD7233405.1"/>
    <property type="molecule type" value="Genomic_DNA"/>
</dbReference>
<evidence type="ECO:0000313" key="1">
    <source>
        <dbReference type="EMBL" id="CAD7233405.1"/>
    </source>
</evidence>
<accession>A0A7R8WKG9</accession>
<proteinExistence type="predicted"/>
<dbReference type="AlphaFoldDB" id="A0A7R8WKG9"/>
<protein>
    <submittedName>
        <fullName evidence="1">Uncharacterized protein</fullName>
    </submittedName>
</protein>